<keyword evidence="1" id="KW-0812">Transmembrane</keyword>
<reference evidence="3" key="1">
    <citation type="journal article" date="2019" name="Int. J. Syst. Evol. Microbiol.">
        <title>The Global Catalogue of Microorganisms (GCM) 10K type strain sequencing project: providing services to taxonomists for standard genome sequencing and annotation.</title>
        <authorList>
            <consortium name="The Broad Institute Genomics Platform"/>
            <consortium name="The Broad Institute Genome Sequencing Center for Infectious Disease"/>
            <person name="Wu L."/>
            <person name="Ma J."/>
        </authorList>
    </citation>
    <scope>NUCLEOTIDE SEQUENCE [LARGE SCALE GENOMIC DNA]</scope>
    <source>
        <strain evidence="3">ZS-35-S2</strain>
    </source>
</reference>
<evidence type="ECO:0000313" key="3">
    <source>
        <dbReference type="Proteomes" id="UP001596203"/>
    </source>
</evidence>
<organism evidence="2 3">
    <name type="scientific">Plantactinospora solaniradicis</name>
    <dbReference type="NCBI Taxonomy" id="1723736"/>
    <lineage>
        <taxon>Bacteria</taxon>
        <taxon>Bacillati</taxon>
        <taxon>Actinomycetota</taxon>
        <taxon>Actinomycetes</taxon>
        <taxon>Micromonosporales</taxon>
        <taxon>Micromonosporaceae</taxon>
        <taxon>Plantactinospora</taxon>
    </lineage>
</organism>
<keyword evidence="1" id="KW-0472">Membrane</keyword>
<dbReference type="Proteomes" id="UP001596203">
    <property type="component" value="Unassembled WGS sequence"/>
</dbReference>
<gene>
    <name evidence="2" type="ORF">ACFP2T_30250</name>
</gene>
<dbReference type="EMBL" id="JBHSPR010000032">
    <property type="protein sequence ID" value="MFC6020439.1"/>
    <property type="molecule type" value="Genomic_DNA"/>
</dbReference>
<evidence type="ECO:0000256" key="1">
    <source>
        <dbReference type="SAM" id="Phobius"/>
    </source>
</evidence>
<keyword evidence="1" id="KW-1133">Transmembrane helix</keyword>
<comment type="caution">
    <text evidence="2">The sequence shown here is derived from an EMBL/GenBank/DDBJ whole genome shotgun (WGS) entry which is preliminary data.</text>
</comment>
<proteinExistence type="predicted"/>
<sequence>MTAGLAARKPATGYGLGVGWWLGPLTQVGRGDRFDAFFFDMQGLVPVGYTLFAVALGVFAGTVWPKVLPAMAGTLVGFLGLRTALAMLARPRYLPAETLTFPVMGTAVAPNATAGDRFWLFQGIETGIFLALAALLLYLAIRRIRRIA</sequence>
<feature type="transmembrane region" description="Helical" evidence="1">
    <location>
        <begin position="119"/>
        <end position="141"/>
    </location>
</feature>
<accession>A0ABW1KHK1</accession>
<protein>
    <submittedName>
        <fullName evidence="2">Uncharacterized protein</fullName>
    </submittedName>
</protein>
<name>A0ABW1KHK1_9ACTN</name>
<evidence type="ECO:0000313" key="2">
    <source>
        <dbReference type="EMBL" id="MFC6020439.1"/>
    </source>
</evidence>
<keyword evidence="3" id="KW-1185">Reference proteome</keyword>
<dbReference type="RefSeq" id="WP_377427631.1">
    <property type="nucleotide sequence ID" value="NZ_JBHSPR010000032.1"/>
</dbReference>
<feature type="transmembrane region" description="Helical" evidence="1">
    <location>
        <begin position="43"/>
        <end position="64"/>
    </location>
</feature>